<accession>F4XIM7</accession>
<dbReference type="EMBL" id="GL890819">
    <property type="protein sequence ID" value="EGJ35539.1"/>
    <property type="molecule type" value="Genomic_DNA"/>
</dbReference>
<gene>
    <name evidence="1" type="ORF">LYNGBM3L_03150</name>
</gene>
<sequence length="61" mass="6747">MVARTIALRAGNRESGIGNRESGIGNRVIADYIANFVKVYYLNAAPVRDETSKPSRADRHK</sequence>
<dbReference type="AlphaFoldDB" id="F4XIM7"/>
<protein>
    <submittedName>
        <fullName evidence="1">Uncharacterized protein</fullName>
    </submittedName>
</protein>
<name>F4XIM7_9CYAN</name>
<dbReference type="HOGENOM" id="CLU_2917600_0_0_3"/>
<proteinExistence type="predicted"/>
<reference evidence="2" key="1">
    <citation type="journal article" date="2011" name="Proc. Natl. Acad. Sci. U.S.A.">
        <title>Genomic insights into the physiology and ecology of the marine filamentous cyanobacterium Lyngbya majuscula.</title>
        <authorList>
            <person name="Jones A.C."/>
            <person name="Monroe E.A."/>
            <person name="Podell S."/>
            <person name="Hess W.R."/>
            <person name="Klages S."/>
            <person name="Esquenazi E."/>
            <person name="Niessen S."/>
            <person name="Hoover H."/>
            <person name="Rothmann M."/>
            <person name="Lasken R.S."/>
            <person name="Yates J.R.III."/>
            <person name="Reinhardt R."/>
            <person name="Kube M."/>
            <person name="Burkart M.D."/>
            <person name="Allen E.E."/>
            <person name="Dorrestein P.C."/>
            <person name="Gerwick W.H."/>
            <person name="Gerwick L."/>
        </authorList>
    </citation>
    <scope>NUCLEOTIDE SEQUENCE [LARGE SCALE GENOMIC DNA]</scope>
    <source>
        <strain evidence="2">3L</strain>
    </source>
</reference>
<evidence type="ECO:0000313" key="2">
    <source>
        <dbReference type="Proteomes" id="UP000003959"/>
    </source>
</evidence>
<dbReference type="Proteomes" id="UP000003959">
    <property type="component" value="Unassembled WGS sequence"/>
</dbReference>
<keyword evidence="2" id="KW-1185">Reference proteome</keyword>
<evidence type="ECO:0000313" key="1">
    <source>
        <dbReference type="EMBL" id="EGJ35539.1"/>
    </source>
</evidence>
<organism evidence="1 2">
    <name type="scientific">Moorena producens 3L</name>
    <dbReference type="NCBI Taxonomy" id="489825"/>
    <lineage>
        <taxon>Bacteria</taxon>
        <taxon>Bacillati</taxon>
        <taxon>Cyanobacteriota</taxon>
        <taxon>Cyanophyceae</taxon>
        <taxon>Coleofasciculales</taxon>
        <taxon>Coleofasciculaceae</taxon>
        <taxon>Moorena</taxon>
    </lineage>
</organism>